<evidence type="ECO:0000256" key="5">
    <source>
        <dbReference type="HAMAP-Rule" id="MF_01609"/>
    </source>
</evidence>
<dbReference type="InterPro" id="IPR006336">
    <property type="entry name" value="GCS2"/>
</dbReference>
<dbReference type="InterPro" id="IPR050141">
    <property type="entry name" value="GCL_type2/YbdK_subfam"/>
</dbReference>
<dbReference type="PANTHER" id="PTHR36510">
    <property type="entry name" value="GLUTAMATE--CYSTEINE LIGASE 2-RELATED"/>
    <property type="match status" value="1"/>
</dbReference>
<dbReference type="SUPFAM" id="SSF55931">
    <property type="entry name" value="Glutamine synthetase/guanido kinase"/>
    <property type="match status" value="1"/>
</dbReference>
<organism evidence="6 7">
    <name type="scientific">Brevibacterium daeguense</name>
    <dbReference type="NCBI Taxonomy" id="909936"/>
    <lineage>
        <taxon>Bacteria</taxon>
        <taxon>Bacillati</taxon>
        <taxon>Actinomycetota</taxon>
        <taxon>Actinomycetes</taxon>
        <taxon>Micrococcales</taxon>
        <taxon>Brevibacteriaceae</taxon>
        <taxon>Brevibacterium</taxon>
    </lineage>
</organism>
<evidence type="ECO:0000313" key="7">
    <source>
        <dbReference type="Proteomes" id="UP001501586"/>
    </source>
</evidence>
<name>A0ABP8EI54_9MICO</name>
<dbReference type="InterPro" id="IPR014746">
    <property type="entry name" value="Gln_synth/guanido_kin_cat_dom"/>
</dbReference>
<dbReference type="GO" id="GO:0016874">
    <property type="term" value="F:ligase activity"/>
    <property type="evidence" value="ECO:0007669"/>
    <property type="project" value="UniProtKB-KW"/>
</dbReference>
<accession>A0ABP8EI54</accession>
<dbReference type="Proteomes" id="UP001501586">
    <property type="component" value="Unassembled WGS sequence"/>
</dbReference>
<proteinExistence type="inferred from homology"/>
<comment type="catalytic activity">
    <reaction evidence="4 5">
        <text>L-cysteine + L-glutamate + ATP = gamma-L-glutamyl-L-cysteine + ADP + phosphate + H(+)</text>
        <dbReference type="Rhea" id="RHEA:13285"/>
        <dbReference type="ChEBI" id="CHEBI:15378"/>
        <dbReference type="ChEBI" id="CHEBI:29985"/>
        <dbReference type="ChEBI" id="CHEBI:30616"/>
        <dbReference type="ChEBI" id="CHEBI:35235"/>
        <dbReference type="ChEBI" id="CHEBI:43474"/>
        <dbReference type="ChEBI" id="CHEBI:58173"/>
        <dbReference type="ChEBI" id="CHEBI:456216"/>
        <dbReference type="EC" id="6.3.2.2"/>
    </reaction>
</comment>
<dbReference type="PANTHER" id="PTHR36510:SF1">
    <property type="entry name" value="GLUTAMATE--CYSTEINE LIGASE 2-RELATED"/>
    <property type="match status" value="1"/>
</dbReference>
<dbReference type="HAMAP" id="MF_01609">
    <property type="entry name" value="Glu_cys_ligase_2"/>
    <property type="match status" value="1"/>
</dbReference>
<comment type="function">
    <text evidence="5">ATP-dependent carboxylate-amine ligase which exhibits weak glutamate--cysteine ligase activity.</text>
</comment>
<keyword evidence="1 5" id="KW-0436">Ligase</keyword>
<protein>
    <recommendedName>
        <fullName evidence="5">Putative glutamate--cysteine ligase 2</fullName>
        <ecNumber evidence="5">6.3.2.2</ecNumber>
    </recommendedName>
    <alternativeName>
        <fullName evidence="5">Gamma-glutamylcysteine synthetase 2</fullName>
        <shortName evidence="5">GCS 2</shortName>
        <shortName evidence="5">Gamma-GCS 2</shortName>
    </alternativeName>
</protein>
<dbReference type="EMBL" id="BAABAZ010000004">
    <property type="protein sequence ID" value="GAA4283642.1"/>
    <property type="molecule type" value="Genomic_DNA"/>
</dbReference>
<keyword evidence="7" id="KW-1185">Reference proteome</keyword>
<dbReference type="NCBIfam" id="TIGR02050">
    <property type="entry name" value="gshA_cyan_rel"/>
    <property type="match status" value="1"/>
</dbReference>
<dbReference type="InterPro" id="IPR011793">
    <property type="entry name" value="YbdK"/>
</dbReference>
<dbReference type="EC" id="6.3.2.2" evidence="5"/>
<gene>
    <name evidence="6" type="ORF">GCM10022261_11730</name>
</gene>
<reference evidence="7" key="1">
    <citation type="journal article" date="2019" name="Int. J. Syst. Evol. Microbiol.">
        <title>The Global Catalogue of Microorganisms (GCM) 10K type strain sequencing project: providing services to taxonomists for standard genome sequencing and annotation.</title>
        <authorList>
            <consortium name="The Broad Institute Genomics Platform"/>
            <consortium name="The Broad Institute Genome Sequencing Center for Infectious Disease"/>
            <person name="Wu L."/>
            <person name="Ma J."/>
        </authorList>
    </citation>
    <scope>NUCLEOTIDE SEQUENCE [LARGE SCALE GENOMIC DNA]</scope>
    <source>
        <strain evidence="7">JCM 17458</strain>
    </source>
</reference>
<keyword evidence="3 5" id="KW-0067">ATP-binding</keyword>
<evidence type="ECO:0000256" key="2">
    <source>
        <dbReference type="ARBA" id="ARBA00022741"/>
    </source>
</evidence>
<dbReference type="Pfam" id="PF04107">
    <property type="entry name" value="GCS2"/>
    <property type="match status" value="1"/>
</dbReference>
<evidence type="ECO:0000313" key="6">
    <source>
        <dbReference type="EMBL" id="GAA4283642.1"/>
    </source>
</evidence>
<dbReference type="Gene3D" id="3.30.590.20">
    <property type="match status" value="1"/>
</dbReference>
<comment type="similarity">
    <text evidence="5">Belongs to the glutamate--cysteine ligase type 2 family. YbdK subfamily.</text>
</comment>
<keyword evidence="2 5" id="KW-0547">Nucleotide-binding</keyword>
<evidence type="ECO:0000256" key="4">
    <source>
        <dbReference type="ARBA" id="ARBA00048819"/>
    </source>
</evidence>
<comment type="caution">
    <text evidence="6">The sequence shown here is derived from an EMBL/GenBank/DDBJ whole genome shotgun (WGS) entry which is preliminary data.</text>
</comment>
<evidence type="ECO:0000256" key="3">
    <source>
        <dbReference type="ARBA" id="ARBA00022840"/>
    </source>
</evidence>
<sequence length="401" mass="42018">MMQYWSVNTQFGIEEEFLLVAQHTGSPATPTPEQSAGLLAIDAGGCTLSREWLSCQIEHGTPVLTEGGTALEALQAVRGAVAETVTGFGMSAVPLGTSPLLPDAGSAISADARYQHLAQLLPAIAADQYINGMHVHVAIPDREAGVRALNGLRPWYPVLTALGANSPLWRGSDSGFASWRSIHYRRWMITGIPPLFADAADHDARVSALLTSDAAEGPAFIGWLGRLSHRHPTIEIRTCDVQLTAADAAAIALLTRALVTAGMEGALAGPDSEVPGAAADVTRAGSPWTPELLDLAHWQAAQLGLTGRLLDPVTAASVPAVEAAERALTAAQPFFADRQEERFVRAAIARLCSTGGGAGRQRRALARGGVPAVLEDAVRLLTESDPVTELGSAGSPDRDSD</sequence>
<evidence type="ECO:0000256" key="1">
    <source>
        <dbReference type="ARBA" id="ARBA00022598"/>
    </source>
</evidence>